<dbReference type="RefSeq" id="WP_166328893.1">
    <property type="nucleotide sequence ID" value="NZ_CP049933.1"/>
</dbReference>
<keyword evidence="1" id="KW-0732">Signal</keyword>
<keyword evidence="3" id="KW-1185">Reference proteome</keyword>
<feature type="signal peptide" evidence="1">
    <location>
        <begin position="1"/>
        <end position="17"/>
    </location>
</feature>
<organism evidence="2 3">
    <name type="scientific">Leucobacter coleopterorum</name>
    <dbReference type="NCBI Taxonomy" id="2714933"/>
    <lineage>
        <taxon>Bacteria</taxon>
        <taxon>Bacillati</taxon>
        <taxon>Actinomycetota</taxon>
        <taxon>Actinomycetes</taxon>
        <taxon>Micrococcales</taxon>
        <taxon>Microbacteriaceae</taxon>
        <taxon>Leucobacter</taxon>
    </lineage>
</organism>
<gene>
    <name evidence="2" type="ORF">G7066_02925</name>
</gene>
<reference evidence="2 3" key="1">
    <citation type="submission" date="2020-03" db="EMBL/GenBank/DDBJ databases">
        <title>Leucobacter sp. nov., isolated from beetles.</title>
        <authorList>
            <person name="Hyun D.-W."/>
            <person name="Bae J.-W."/>
        </authorList>
    </citation>
    <scope>NUCLEOTIDE SEQUENCE [LARGE SCALE GENOMIC DNA]</scope>
    <source>
        <strain evidence="2 3">HDW9A</strain>
    </source>
</reference>
<evidence type="ECO:0000313" key="2">
    <source>
        <dbReference type="EMBL" id="QIM17899.1"/>
    </source>
</evidence>
<dbReference type="EMBL" id="CP049933">
    <property type="protein sequence ID" value="QIM17899.1"/>
    <property type="molecule type" value="Genomic_DNA"/>
</dbReference>
<evidence type="ECO:0000256" key="1">
    <source>
        <dbReference type="SAM" id="SignalP"/>
    </source>
</evidence>
<accession>A0ABX6JY79</accession>
<proteinExistence type="predicted"/>
<feature type="chain" id="PRO_5046483908" evidence="1">
    <location>
        <begin position="18"/>
        <end position="215"/>
    </location>
</feature>
<sequence length="215" mass="22202">MTVALAVVGVAATVVLAAPATAVPSPISPEFNLGVTPPPLVDGAVGMELLAVDGVPVDNPDGFTVDQAVGATQTLTLRFREPPATSGQILDPRFVGTFTLTNTQVGIPTTPARAASFSFFPTGPIPFMEASGQIAPIGQQFSDTALSVNDGSSYDSIFDFSGLPGGVLPSGAILSAHEVDACNLNGPTERVRFRSGSEQEWMRYYSNVGFGPTGL</sequence>
<evidence type="ECO:0000313" key="3">
    <source>
        <dbReference type="Proteomes" id="UP000503441"/>
    </source>
</evidence>
<dbReference type="Proteomes" id="UP000503441">
    <property type="component" value="Chromosome"/>
</dbReference>
<protein>
    <submittedName>
        <fullName evidence="2">Uncharacterized protein</fullName>
    </submittedName>
</protein>
<name>A0ABX6JY79_9MICO</name>